<dbReference type="InterPro" id="IPR019999">
    <property type="entry name" value="Anth_synth_I-like"/>
</dbReference>
<organism evidence="10 11">
    <name type="scientific">Trueperella abortisuis</name>
    <dbReference type="NCBI Taxonomy" id="445930"/>
    <lineage>
        <taxon>Bacteria</taxon>
        <taxon>Bacillati</taxon>
        <taxon>Actinomycetota</taxon>
        <taxon>Actinomycetes</taxon>
        <taxon>Actinomycetales</taxon>
        <taxon>Actinomycetaceae</taxon>
        <taxon>Trueperella</taxon>
    </lineage>
</organism>
<comment type="caution">
    <text evidence="10">The sequence shown here is derived from an EMBL/GenBank/DDBJ whole genome shotgun (WGS) entry which is preliminary data.</text>
</comment>
<dbReference type="InterPro" id="IPR015890">
    <property type="entry name" value="Chorismate_C"/>
</dbReference>
<dbReference type="Proteomes" id="UP001230145">
    <property type="component" value="Unassembled WGS sequence"/>
</dbReference>
<dbReference type="PANTHER" id="PTHR11236:SF49">
    <property type="entry name" value="ANTHRANILATE SYNTHASE COMPONENT 1"/>
    <property type="match status" value="1"/>
</dbReference>
<dbReference type="PANTHER" id="PTHR11236">
    <property type="entry name" value="AMINOBENZOATE/ANTHRANILATE SYNTHASE"/>
    <property type="match status" value="1"/>
</dbReference>
<keyword evidence="5" id="KW-0460">Magnesium</keyword>
<evidence type="ECO:0000256" key="6">
    <source>
        <dbReference type="ARBA" id="ARBA00023239"/>
    </source>
</evidence>
<reference evidence="10 11" key="1">
    <citation type="submission" date="2023-07" db="EMBL/GenBank/DDBJ databases">
        <title>Sequencing the genomes of 1000 actinobacteria strains.</title>
        <authorList>
            <person name="Klenk H.-P."/>
        </authorList>
    </citation>
    <scope>NUCLEOTIDE SEQUENCE [LARGE SCALE GENOMIC DNA]</scope>
    <source>
        <strain evidence="10 11">DSM 19515</strain>
    </source>
</reference>
<dbReference type="NCBIfam" id="TIGR00565">
    <property type="entry name" value="trpE_proteo"/>
    <property type="match status" value="1"/>
</dbReference>
<evidence type="ECO:0000256" key="1">
    <source>
        <dbReference type="ARBA" id="ARBA00001946"/>
    </source>
</evidence>
<evidence type="ECO:0000256" key="2">
    <source>
        <dbReference type="ARBA" id="ARBA00009562"/>
    </source>
</evidence>
<evidence type="ECO:0000313" key="11">
    <source>
        <dbReference type="Proteomes" id="UP001230145"/>
    </source>
</evidence>
<dbReference type="InterPro" id="IPR005257">
    <property type="entry name" value="Anth_synth_I_TrpE"/>
</dbReference>
<dbReference type="Pfam" id="PF00425">
    <property type="entry name" value="Chorismate_bind"/>
    <property type="match status" value="1"/>
</dbReference>
<dbReference type="GO" id="GO:0004049">
    <property type="term" value="F:anthranilate synthase activity"/>
    <property type="evidence" value="ECO:0007669"/>
    <property type="project" value="UniProtKB-EC"/>
</dbReference>
<dbReference type="Gene3D" id="3.60.120.10">
    <property type="entry name" value="Anthranilate synthase"/>
    <property type="match status" value="1"/>
</dbReference>
<dbReference type="EC" id="4.1.3.27" evidence="3"/>
<evidence type="ECO:0000259" key="8">
    <source>
        <dbReference type="Pfam" id="PF00425"/>
    </source>
</evidence>
<dbReference type="SUPFAM" id="SSF56322">
    <property type="entry name" value="ADC synthase"/>
    <property type="match status" value="1"/>
</dbReference>
<sequence>MKIFRRQVPYVDDVAALIPYLDARDSGYDPSTLMLLESADIETRQGLTSIAILRASVRVTCEGQSVTLEPLTSSGRAIATKVLEELAGQAHVEGNVATFEASTDVDERARLLATSTVEPLRRLLALDFGDAEPWVGGTFAYDYVATFEDLPGVADSTNTCPDYQFVLGEVVLLVDHTARSAELIQVDAAGSGSNVDEMAAALEHSQAACEAARAARAGRGEAGANAPEAAGATSPDGVVAAQADISDAGYRQIVAEMKDAIYRGDIYQAVPARTFTLPCPDAPAAYAKLKESNASPYMFFQRGLGRDGKPFELFGASPESNLKFDATTREVELYPIAGTRPRGRDADGYISHELDIRAELDMRTDAKELAEHTMLVDLARNDLARVATPGTRKVAALLQVDRYSHVMHLVSRVTARLADGMDALDAYRACMNMGTLTGAPKIKAAQLLRAQEKRRRGSYGGAIGYLRGDGSMDTCIVIRSAFVAGGVAAVQAGAGVVRDSNPQSEADETLHKARAVLEAIARAQGKKLEVER</sequence>
<dbReference type="PRINTS" id="PR00095">
    <property type="entry name" value="ANTSNTHASEI"/>
</dbReference>
<keyword evidence="6 10" id="KW-0456">Lyase</keyword>
<dbReference type="InterPro" id="IPR006805">
    <property type="entry name" value="Anth_synth_I_N"/>
</dbReference>
<comment type="catalytic activity">
    <reaction evidence="7">
        <text>chorismate + L-glutamine = anthranilate + pyruvate + L-glutamate + H(+)</text>
        <dbReference type="Rhea" id="RHEA:21732"/>
        <dbReference type="ChEBI" id="CHEBI:15361"/>
        <dbReference type="ChEBI" id="CHEBI:15378"/>
        <dbReference type="ChEBI" id="CHEBI:16567"/>
        <dbReference type="ChEBI" id="CHEBI:29748"/>
        <dbReference type="ChEBI" id="CHEBI:29985"/>
        <dbReference type="ChEBI" id="CHEBI:58359"/>
        <dbReference type="EC" id="4.1.3.27"/>
    </reaction>
</comment>
<dbReference type="InterPro" id="IPR005801">
    <property type="entry name" value="ADC_synthase"/>
</dbReference>
<evidence type="ECO:0000256" key="5">
    <source>
        <dbReference type="ARBA" id="ARBA00022842"/>
    </source>
</evidence>
<keyword evidence="4" id="KW-0479">Metal-binding</keyword>
<feature type="domain" description="Anthranilate synthase component I N-terminal" evidence="9">
    <location>
        <begin position="34"/>
        <end position="180"/>
    </location>
</feature>
<evidence type="ECO:0000313" key="10">
    <source>
        <dbReference type="EMBL" id="MDP9832600.1"/>
    </source>
</evidence>
<evidence type="ECO:0000256" key="4">
    <source>
        <dbReference type="ARBA" id="ARBA00022723"/>
    </source>
</evidence>
<dbReference type="EMBL" id="JAUSQL010000001">
    <property type="protein sequence ID" value="MDP9832600.1"/>
    <property type="molecule type" value="Genomic_DNA"/>
</dbReference>
<feature type="domain" description="Chorismate-utilising enzyme C-terminal" evidence="8">
    <location>
        <begin position="248"/>
        <end position="512"/>
    </location>
</feature>
<proteinExistence type="inferred from homology"/>
<protein>
    <recommendedName>
        <fullName evidence="3">anthranilate synthase</fullName>
        <ecNumber evidence="3">4.1.3.27</ecNumber>
    </recommendedName>
</protein>
<evidence type="ECO:0000256" key="7">
    <source>
        <dbReference type="ARBA" id="ARBA00047683"/>
    </source>
</evidence>
<accession>A0ABT9PIQ4</accession>
<comment type="similarity">
    <text evidence="2">Belongs to the anthranilate synthase component I family.</text>
</comment>
<dbReference type="RefSeq" id="WP_307634882.1">
    <property type="nucleotide sequence ID" value="NZ_JAUSQL010000001.1"/>
</dbReference>
<dbReference type="NCBIfam" id="NF010079">
    <property type="entry name" value="PRK13564.1"/>
    <property type="match status" value="1"/>
</dbReference>
<comment type="cofactor">
    <cofactor evidence="1">
        <name>Mg(2+)</name>
        <dbReference type="ChEBI" id="CHEBI:18420"/>
    </cofactor>
</comment>
<keyword evidence="11" id="KW-1185">Reference proteome</keyword>
<evidence type="ECO:0000256" key="3">
    <source>
        <dbReference type="ARBA" id="ARBA00012266"/>
    </source>
</evidence>
<name>A0ABT9PIQ4_9ACTO</name>
<evidence type="ECO:0000259" key="9">
    <source>
        <dbReference type="Pfam" id="PF04715"/>
    </source>
</evidence>
<gene>
    <name evidence="10" type="ORF">J2S45_001279</name>
</gene>
<dbReference type="Pfam" id="PF04715">
    <property type="entry name" value="Anth_synt_I_N"/>
    <property type="match status" value="1"/>
</dbReference>